<evidence type="ECO:0000259" key="15">
    <source>
        <dbReference type="PROSITE" id="PS50109"/>
    </source>
</evidence>
<evidence type="ECO:0000256" key="8">
    <source>
        <dbReference type="ARBA" id="ARBA00022741"/>
    </source>
</evidence>
<dbReference type="PROSITE" id="PS50109">
    <property type="entry name" value="HIS_KIN"/>
    <property type="match status" value="1"/>
</dbReference>
<evidence type="ECO:0000256" key="6">
    <source>
        <dbReference type="ARBA" id="ARBA00022679"/>
    </source>
</evidence>
<keyword evidence="10" id="KW-0067">ATP-binding</keyword>
<evidence type="ECO:0000256" key="2">
    <source>
        <dbReference type="ARBA" id="ARBA00004651"/>
    </source>
</evidence>
<comment type="catalytic activity">
    <reaction evidence="1">
        <text>ATP + protein L-histidine = ADP + protein N-phospho-L-histidine.</text>
        <dbReference type="EC" id="2.7.13.3"/>
    </reaction>
</comment>
<keyword evidence="4" id="KW-1003">Cell membrane</keyword>
<keyword evidence="18" id="KW-1185">Reference proteome</keyword>
<dbReference type="Proteomes" id="UP000256869">
    <property type="component" value="Unassembled WGS sequence"/>
</dbReference>
<evidence type="ECO:0000256" key="13">
    <source>
        <dbReference type="ARBA" id="ARBA00023136"/>
    </source>
</evidence>
<keyword evidence="5" id="KW-0597">Phosphoprotein</keyword>
<comment type="subcellular location">
    <subcellularLocation>
        <location evidence="2">Cell membrane</location>
        <topology evidence="2">Multi-pass membrane protein</topology>
    </subcellularLocation>
</comment>
<feature type="domain" description="HAMP" evidence="16">
    <location>
        <begin position="312"/>
        <end position="364"/>
    </location>
</feature>
<evidence type="ECO:0000256" key="14">
    <source>
        <dbReference type="SAM" id="Phobius"/>
    </source>
</evidence>
<dbReference type="Gene3D" id="3.30.565.10">
    <property type="entry name" value="Histidine kinase-like ATPase, C-terminal domain"/>
    <property type="match status" value="1"/>
</dbReference>
<keyword evidence="9 17" id="KW-0418">Kinase</keyword>
<dbReference type="PROSITE" id="PS50885">
    <property type="entry name" value="HAMP"/>
    <property type="match status" value="1"/>
</dbReference>
<dbReference type="InterPro" id="IPR033479">
    <property type="entry name" value="dCache_1"/>
</dbReference>
<keyword evidence="12" id="KW-0902">Two-component regulatory system</keyword>
<accession>A0A3D9HZV6</accession>
<dbReference type="RefSeq" id="WP_115995036.1">
    <property type="nucleotide sequence ID" value="NZ_QRDY01000020.1"/>
</dbReference>
<dbReference type="InterPro" id="IPR036890">
    <property type="entry name" value="HATPase_C_sf"/>
</dbReference>
<evidence type="ECO:0000256" key="4">
    <source>
        <dbReference type="ARBA" id="ARBA00022475"/>
    </source>
</evidence>
<dbReference type="Pfam" id="PF02518">
    <property type="entry name" value="HATPase_c"/>
    <property type="match status" value="1"/>
</dbReference>
<dbReference type="Pfam" id="PF00672">
    <property type="entry name" value="HAMP"/>
    <property type="match status" value="1"/>
</dbReference>
<evidence type="ECO:0000256" key="7">
    <source>
        <dbReference type="ARBA" id="ARBA00022692"/>
    </source>
</evidence>
<reference evidence="17 18" key="1">
    <citation type="submission" date="2018-07" db="EMBL/GenBank/DDBJ databases">
        <title>Genomic Encyclopedia of Type Strains, Phase III (KMG-III): the genomes of soil and plant-associated and newly described type strains.</title>
        <authorList>
            <person name="Whitman W."/>
        </authorList>
    </citation>
    <scope>NUCLEOTIDE SEQUENCE [LARGE SCALE GENOMIC DNA]</scope>
    <source>
        <strain evidence="17 18">CECT 8236</strain>
    </source>
</reference>
<feature type="transmembrane region" description="Helical" evidence="14">
    <location>
        <begin position="12"/>
        <end position="33"/>
    </location>
</feature>
<evidence type="ECO:0000256" key="5">
    <source>
        <dbReference type="ARBA" id="ARBA00022553"/>
    </source>
</evidence>
<dbReference type="Pfam" id="PF06580">
    <property type="entry name" value="His_kinase"/>
    <property type="match status" value="1"/>
</dbReference>
<feature type="transmembrane region" description="Helical" evidence="14">
    <location>
        <begin position="291"/>
        <end position="310"/>
    </location>
</feature>
<dbReference type="PANTHER" id="PTHR34220:SF7">
    <property type="entry name" value="SENSOR HISTIDINE KINASE YPDA"/>
    <property type="match status" value="1"/>
</dbReference>
<evidence type="ECO:0000256" key="11">
    <source>
        <dbReference type="ARBA" id="ARBA00022989"/>
    </source>
</evidence>
<dbReference type="GO" id="GO:0000155">
    <property type="term" value="F:phosphorelay sensor kinase activity"/>
    <property type="evidence" value="ECO:0007669"/>
    <property type="project" value="InterPro"/>
</dbReference>
<gene>
    <name evidence="17" type="ORF">DFP95_12012</name>
</gene>
<keyword evidence="6" id="KW-0808">Transferase</keyword>
<keyword evidence="7 14" id="KW-0812">Transmembrane</keyword>
<organism evidence="17 18">
    <name type="scientific">Cohnella lupini</name>
    <dbReference type="NCBI Taxonomy" id="1294267"/>
    <lineage>
        <taxon>Bacteria</taxon>
        <taxon>Bacillati</taxon>
        <taxon>Bacillota</taxon>
        <taxon>Bacilli</taxon>
        <taxon>Bacillales</taxon>
        <taxon>Paenibacillaceae</taxon>
        <taxon>Cohnella</taxon>
    </lineage>
</organism>
<feature type="domain" description="Histidine kinase" evidence="15">
    <location>
        <begin position="474"/>
        <end position="591"/>
    </location>
</feature>
<dbReference type="Pfam" id="PF02743">
    <property type="entry name" value="dCache_1"/>
    <property type="match status" value="1"/>
</dbReference>
<sequence>MRRGFFNTIQSRLFLLFLVSMTLILVTVSLLFYDRSSEDYQNKVSDLSKKNSSQTVALFDLLLKGYDSLSKSLSNNMDVVRILSQKETSPAVDYFNERSITNVIGAIYYSRDDLMGIHVISFGGKVVSFGDYANVVDTMYRDADWFKEIQDSSGRMEWLGVFPQSVIDTSLKKQVFAFGRLIYDLDQYKPIGIVLVEAKPQLILSAMDNLKLGPHGDAYIFTESDKVIASSSDAPLLTEESRAAIAASGEGVYSSGDELIVTSKITVADWTIASKTPVADLNVELVRTKRYLVVVFAILVFISILIAIWGSRTLSFPLKRVIREMRKVEAGDFDRVLSIHSYREIDQLVVSFNHMVWRIAGLIEQVKISSVSEKNAEIQALQSQVNPHFLYNTLDMIYWLLDEKGNDKLADVVLSLSHMFRYSSHWENEATIGQEVEQIRHYLTIIETRLEGRLAVDIDIDERWLDFRVPKMTLQPVIENAVKHGLEPVGSQGKLGVSAIQEGDSLTITVSDNGIGMNENQLAELRKSLEIPRTSERGGDTLELVTHREGGIGMTNLQRRLRLMFGENYGITVESAPLKGTSVRIRLQLPEKVEVRNEYTGS</sequence>
<name>A0A3D9HZV6_9BACL</name>
<evidence type="ECO:0000259" key="16">
    <source>
        <dbReference type="PROSITE" id="PS50885"/>
    </source>
</evidence>
<comment type="caution">
    <text evidence="17">The sequence shown here is derived from an EMBL/GenBank/DDBJ whole genome shotgun (WGS) entry which is preliminary data.</text>
</comment>
<evidence type="ECO:0000256" key="9">
    <source>
        <dbReference type="ARBA" id="ARBA00022777"/>
    </source>
</evidence>
<keyword evidence="8" id="KW-0547">Nucleotide-binding</keyword>
<protein>
    <recommendedName>
        <fullName evidence="3">histidine kinase</fullName>
        <ecNumber evidence="3">2.7.13.3</ecNumber>
    </recommendedName>
</protein>
<keyword evidence="13 14" id="KW-0472">Membrane</keyword>
<evidence type="ECO:0000256" key="12">
    <source>
        <dbReference type="ARBA" id="ARBA00023012"/>
    </source>
</evidence>
<dbReference type="CDD" id="cd06225">
    <property type="entry name" value="HAMP"/>
    <property type="match status" value="1"/>
</dbReference>
<dbReference type="SUPFAM" id="SSF55874">
    <property type="entry name" value="ATPase domain of HSP90 chaperone/DNA topoisomerase II/histidine kinase"/>
    <property type="match status" value="1"/>
</dbReference>
<evidence type="ECO:0000256" key="10">
    <source>
        <dbReference type="ARBA" id="ARBA00022840"/>
    </source>
</evidence>
<dbReference type="AlphaFoldDB" id="A0A3D9HZV6"/>
<dbReference type="OrthoDB" id="9776552at2"/>
<dbReference type="PANTHER" id="PTHR34220">
    <property type="entry name" value="SENSOR HISTIDINE KINASE YPDA"/>
    <property type="match status" value="1"/>
</dbReference>
<evidence type="ECO:0000313" key="17">
    <source>
        <dbReference type="EMBL" id="RED54919.1"/>
    </source>
</evidence>
<dbReference type="SUPFAM" id="SSF158472">
    <property type="entry name" value="HAMP domain-like"/>
    <property type="match status" value="1"/>
</dbReference>
<dbReference type="EC" id="2.7.13.3" evidence="3"/>
<dbReference type="InterPro" id="IPR050640">
    <property type="entry name" value="Bact_2-comp_sensor_kinase"/>
</dbReference>
<dbReference type="InterPro" id="IPR005467">
    <property type="entry name" value="His_kinase_dom"/>
</dbReference>
<proteinExistence type="predicted"/>
<evidence type="ECO:0000313" key="18">
    <source>
        <dbReference type="Proteomes" id="UP000256869"/>
    </source>
</evidence>
<dbReference type="SMART" id="SM00387">
    <property type="entry name" value="HATPase_c"/>
    <property type="match status" value="1"/>
</dbReference>
<dbReference type="GO" id="GO:0005886">
    <property type="term" value="C:plasma membrane"/>
    <property type="evidence" value="ECO:0007669"/>
    <property type="project" value="UniProtKB-SubCell"/>
</dbReference>
<evidence type="ECO:0000256" key="3">
    <source>
        <dbReference type="ARBA" id="ARBA00012438"/>
    </source>
</evidence>
<dbReference type="GO" id="GO:0005524">
    <property type="term" value="F:ATP binding"/>
    <property type="evidence" value="ECO:0007669"/>
    <property type="project" value="UniProtKB-KW"/>
</dbReference>
<dbReference type="Gene3D" id="6.10.340.10">
    <property type="match status" value="1"/>
</dbReference>
<dbReference type="SMART" id="SM00304">
    <property type="entry name" value="HAMP"/>
    <property type="match status" value="1"/>
</dbReference>
<dbReference type="InterPro" id="IPR010559">
    <property type="entry name" value="Sig_transdc_His_kin_internal"/>
</dbReference>
<dbReference type="InterPro" id="IPR003660">
    <property type="entry name" value="HAMP_dom"/>
</dbReference>
<dbReference type="EMBL" id="QRDY01000020">
    <property type="protein sequence ID" value="RED54919.1"/>
    <property type="molecule type" value="Genomic_DNA"/>
</dbReference>
<dbReference type="InterPro" id="IPR003594">
    <property type="entry name" value="HATPase_dom"/>
</dbReference>
<evidence type="ECO:0000256" key="1">
    <source>
        <dbReference type="ARBA" id="ARBA00000085"/>
    </source>
</evidence>
<keyword evidence="11 14" id="KW-1133">Transmembrane helix</keyword>